<evidence type="ECO:0000313" key="2">
    <source>
        <dbReference type="EMBL" id="PIT96498.1"/>
    </source>
</evidence>
<feature type="domain" description="DNA-directed DNA polymerase family B exonuclease" evidence="1">
    <location>
        <begin position="99"/>
        <end position="214"/>
    </location>
</feature>
<dbReference type="AlphaFoldDB" id="A0A2M6WUN6"/>
<comment type="caution">
    <text evidence="2">The sequence shown here is derived from an EMBL/GenBank/DDBJ whole genome shotgun (WGS) entry which is preliminary data.</text>
</comment>
<accession>A0A2M6WUN6</accession>
<protein>
    <recommendedName>
        <fullName evidence="1">DNA-directed DNA polymerase family B exonuclease domain-containing protein</fullName>
    </recommendedName>
</protein>
<evidence type="ECO:0000259" key="1">
    <source>
        <dbReference type="Pfam" id="PF03104"/>
    </source>
</evidence>
<feature type="non-terminal residue" evidence="2">
    <location>
        <position position="214"/>
    </location>
</feature>
<proteinExistence type="predicted"/>
<reference evidence="3" key="1">
    <citation type="submission" date="2017-09" db="EMBL/GenBank/DDBJ databases">
        <title>Depth-based differentiation of microbial function through sediment-hosted aquifers and enrichment of novel symbionts in the deep terrestrial subsurface.</title>
        <authorList>
            <person name="Probst A.J."/>
            <person name="Ladd B."/>
            <person name="Jarett J.K."/>
            <person name="Geller-Mcgrath D.E."/>
            <person name="Sieber C.M.K."/>
            <person name="Emerson J.B."/>
            <person name="Anantharaman K."/>
            <person name="Thomas B.C."/>
            <person name="Malmstrom R."/>
            <person name="Stieglmeier M."/>
            <person name="Klingl A."/>
            <person name="Woyke T."/>
            <person name="Ryan C.M."/>
            <person name="Banfield J.F."/>
        </authorList>
    </citation>
    <scope>NUCLEOTIDE SEQUENCE [LARGE SCALE GENOMIC DNA]</scope>
</reference>
<dbReference type="Pfam" id="PF03104">
    <property type="entry name" value="DNA_pol_B_exo1"/>
    <property type="match status" value="1"/>
</dbReference>
<dbReference type="InterPro" id="IPR012337">
    <property type="entry name" value="RNaseH-like_sf"/>
</dbReference>
<evidence type="ECO:0000313" key="3">
    <source>
        <dbReference type="Proteomes" id="UP000228533"/>
    </source>
</evidence>
<dbReference type="GO" id="GO:0003676">
    <property type="term" value="F:nucleic acid binding"/>
    <property type="evidence" value="ECO:0007669"/>
    <property type="project" value="InterPro"/>
</dbReference>
<name>A0A2M6WUN6_9BACT</name>
<organism evidence="2 3">
    <name type="scientific">Candidatus Falkowbacteria bacterium CG10_big_fil_rev_8_21_14_0_10_37_14</name>
    <dbReference type="NCBI Taxonomy" id="1974561"/>
    <lineage>
        <taxon>Bacteria</taxon>
        <taxon>Candidatus Falkowiibacteriota</taxon>
    </lineage>
</organism>
<sequence length="214" mass="25419">MIVDVEVRREGDPRFGKLSSLNISHFDKNGDTKFLEIPLNNSTEGYIWEYANGRLDKPDEQYRSWDNKPVKKVKTSNINKYTIEEILYHRRDEILPALEYNEPKKFSIDIETEITDGFPDPEFALNKVTAIAIANCTDKKITVLGLRDMTEMDHDKIQNDINVHFKKYPNDKWAFRYIKFESEYDMLYTFFGKLMNKMPCITGWNVLRFDWMYL</sequence>
<dbReference type="Proteomes" id="UP000228533">
    <property type="component" value="Unassembled WGS sequence"/>
</dbReference>
<dbReference type="InterPro" id="IPR006133">
    <property type="entry name" value="DNA-dir_DNA_pol_B_exonuc"/>
</dbReference>
<dbReference type="SUPFAM" id="SSF53098">
    <property type="entry name" value="Ribonuclease H-like"/>
    <property type="match status" value="1"/>
</dbReference>
<gene>
    <name evidence="2" type="ORF">COT94_00110</name>
</gene>
<dbReference type="Gene3D" id="3.30.420.10">
    <property type="entry name" value="Ribonuclease H-like superfamily/Ribonuclease H"/>
    <property type="match status" value="1"/>
</dbReference>
<dbReference type="EMBL" id="PFAM01000002">
    <property type="protein sequence ID" value="PIT96498.1"/>
    <property type="molecule type" value="Genomic_DNA"/>
</dbReference>
<dbReference type="InterPro" id="IPR036397">
    <property type="entry name" value="RNaseH_sf"/>
</dbReference>